<evidence type="ECO:0000313" key="1">
    <source>
        <dbReference type="EMBL" id="VDD47648.1"/>
    </source>
</evidence>
<proteinExistence type="predicted"/>
<name>A0A3P6F591_BRAOL</name>
<protein>
    <submittedName>
        <fullName evidence="1">Uncharacterized protein</fullName>
    </submittedName>
</protein>
<feature type="non-terminal residue" evidence="1">
    <location>
        <position position="1"/>
    </location>
</feature>
<reference evidence="1" key="1">
    <citation type="submission" date="2018-11" db="EMBL/GenBank/DDBJ databases">
        <authorList>
            <consortium name="Genoscope - CEA"/>
            <person name="William W."/>
        </authorList>
    </citation>
    <scope>NUCLEOTIDE SEQUENCE</scope>
</reference>
<dbReference type="EMBL" id="LR031878">
    <property type="protein sequence ID" value="VDD47648.1"/>
    <property type="molecule type" value="Genomic_DNA"/>
</dbReference>
<sequence>IYDYYISRIGCGFSSLADYQVLWNLELIAGVPKVEIKCRPIELHCFSNGLGKELNYF</sequence>
<dbReference type="AlphaFoldDB" id="A0A3P6F591"/>
<gene>
    <name evidence="1" type="ORF">BOLC1T00037H</name>
</gene>
<accession>A0A3P6F591</accession>
<organism evidence="1">
    <name type="scientific">Brassica oleracea</name>
    <name type="common">Wild cabbage</name>
    <dbReference type="NCBI Taxonomy" id="3712"/>
    <lineage>
        <taxon>Eukaryota</taxon>
        <taxon>Viridiplantae</taxon>
        <taxon>Streptophyta</taxon>
        <taxon>Embryophyta</taxon>
        <taxon>Tracheophyta</taxon>
        <taxon>Spermatophyta</taxon>
        <taxon>Magnoliopsida</taxon>
        <taxon>eudicotyledons</taxon>
        <taxon>Gunneridae</taxon>
        <taxon>Pentapetalae</taxon>
        <taxon>rosids</taxon>
        <taxon>malvids</taxon>
        <taxon>Brassicales</taxon>
        <taxon>Brassicaceae</taxon>
        <taxon>Brassiceae</taxon>
        <taxon>Brassica</taxon>
    </lineage>
</organism>